<protein>
    <submittedName>
        <fullName evidence="1">Uncharacterized protein</fullName>
    </submittedName>
</protein>
<name>A0AAW7DLZ3_9FLAO</name>
<dbReference type="RefSeq" id="WP_286486570.1">
    <property type="nucleotide sequence ID" value="NZ_JACALR010000005.1"/>
</dbReference>
<dbReference type="AlphaFoldDB" id="A0AAW7DLZ3"/>
<dbReference type="EMBL" id="JACALR010000005">
    <property type="protein sequence ID" value="MDM1552127.1"/>
    <property type="molecule type" value="Genomic_DNA"/>
</dbReference>
<evidence type="ECO:0000313" key="2">
    <source>
        <dbReference type="Proteomes" id="UP001173578"/>
    </source>
</evidence>
<gene>
    <name evidence="1" type="ORF">HX095_13005</name>
</gene>
<evidence type="ECO:0000313" key="1">
    <source>
        <dbReference type="EMBL" id="MDM1552127.1"/>
    </source>
</evidence>
<proteinExistence type="predicted"/>
<sequence length="75" mass="8592">MKNKFLFFTPFLFHAIFSFGQSKENFIFATMETDNAILLQKNHADSIDIISSKDNLSAIYFHPAIAEILHGKFAH</sequence>
<dbReference type="Proteomes" id="UP001173578">
    <property type="component" value="Unassembled WGS sequence"/>
</dbReference>
<organism evidence="1 2">
    <name type="scientific">Empedobacter falsenii</name>
    <dbReference type="NCBI Taxonomy" id="343874"/>
    <lineage>
        <taxon>Bacteria</taxon>
        <taxon>Pseudomonadati</taxon>
        <taxon>Bacteroidota</taxon>
        <taxon>Flavobacteriia</taxon>
        <taxon>Flavobacteriales</taxon>
        <taxon>Weeksellaceae</taxon>
        <taxon>Empedobacter</taxon>
    </lineage>
</organism>
<comment type="caution">
    <text evidence="1">The sequence shown here is derived from an EMBL/GenBank/DDBJ whole genome shotgun (WGS) entry which is preliminary data.</text>
</comment>
<accession>A0AAW7DLZ3</accession>
<reference evidence="1" key="2">
    <citation type="journal article" date="2022" name="Sci. Total Environ.">
        <title>Prevalence, transmission, and molecular epidemiology of tet(X)-positive bacteria among humans, animals, and environmental niches in China: An epidemiological, and genomic-based study.</title>
        <authorList>
            <person name="Dong N."/>
            <person name="Zeng Y."/>
            <person name="Cai C."/>
            <person name="Sun C."/>
            <person name="Lu J."/>
            <person name="Liu C."/>
            <person name="Zhou H."/>
            <person name="Sun Q."/>
            <person name="Shu L."/>
            <person name="Wang H."/>
            <person name="Wang Y."/>
            <person name="Wang S."/>
            <person name="Wu C."/>
            <person name="Chan E.W."/>
            <person name="Chen G."/>
            <person name="Shen Z."/>
            <person name="Chen S."/>
            <person name="Zhang R."/>
        </authorList>
    </citation>
    <scope>NUCLEOTIDE SEQUENCE</scope>
    <source>
        <strain evidence="1">210</strain>
    </source>
</reference>
<reference evidence="1" key="1">
    <citation type="submission" date="2020-06" db="EMBL/GenBank/DDBJ databases">
        <authorList>
            <person name="Dong N."/>
        </authorList>
    </citation>
    <scope>NUCLEOTIDE SEQUENCE</scope>
    <source>
        <strain evidence="1">210</strain>
    </source>
</reference>